<dbReference type="SUPFAM" id="SSF50998">
    <property type="entry name" value="Quinoprotein alcohol dehydrogenase-like"/>
    <property type="match status" value="1"/>
</dbReference>
<feature type="non-terminal residue" evidence="6">
    <location>
        <position position="1"/>
    </location>
</feature>
<sequence>SLVWAAMPGMLFRKNRGTSLHPLNLSWVFGYNSSLAVHSLMDGEDRVLLYISSHIVVIHDILGNKQYHLQGHMNVISCLCVSEDKRWVATADQGPDALIIVWDSYSGVPVRTIFESHPEDGVCAIAISQDAKYLVTISAGTVQKVHVWRWTWPTEKPMCSTELKPEFGHQDYVIFNPQDPHEFVSNSKTQVIFYLWVRKSQLWDENTAWLLSPQTFKCLVGQFSQSVFHFNNTQALTGTSAGKLVVWDMDNPRTLPEELPAKPHGITATKVVSMQKESLTVLQVLKSCVVTGDVKGQVKFYDGQLRLLIIYSHDKVGPIRSISFSTILRDPPDASLDSSQPFLTSRSDSSNSVSLTLNRNFILSTSDATMFHVATDSMNFERIMKEAKKAVNAITCHPQEPFVAAGSHCGLLKVWDYKETQYLVSRIFTEAGIQCLSYDPEGYLLAAGFTDGSVYILDAISLKSICDKFQFSQGPVTHISFSHDSKYLATADENHSVTVYKRVLQNGSRCWEHLAGLDSHYKPIRSILFGIHSDSNEPRLLSLGEDRQLVEYDLKSSIKDHLVVTHRDRLEQAAVPLCLAWYPQLSTESFFLTANNCYKMKLYNTMTKMCRRTLLGPTYGSPLKKIQILPRTSSADPQQYYLVFITNDKVGLQMLPVDGNPHKSSAFICHPDGASDFATSHDGRYIFTAGGTECTFMKWKVNLPALDAAAFLGGEDLIPFYSLLNGGREGEFFRELEDYFYYVQLCRQGIDAMENRQVSTHISLEEIPSVMRAIGFYPSEEEIEEMTNEVKFSKYADTGEQVTKIDLGDFIKLYINHRPALGLSMKAIQRAFQVLGYDNEKGDKVIDTGDFLSLLQCRGEQMTEDELAECLITLLGRRPREGGSEPDTCNPTGAAALTEEEIPAEITAEVFVGDILGLPIAK</sequence>
<feature type="non-terminal residue" evidence="6">
    <location>
        <position position="922"/>
    </location>
</feature>
<dbReference type="SMART" id="SM00320">
    <property type="entry name" value="WD40"/>
    <property type="match status" value="9"/>
</dbReference>
<proteinExistence type="predicted"/>
<dbReference type="InterPro" id="IPR011992">
    <property type="entry name" value="EF-hand-dom_pair"/>
</dbReference>
<dbReference type="InterPro" id="IPR050630">
    <property type="entry name" value="WD_repeat_EMAP"/>
</dbReference>
<dbReference type="Gene3D" id="1.10.238.10">
    <property type="entry name" value="EF-hand"/>
    <property type="match status" value="1"/>
</dbReference>
<dbReference type="PANTHER" id="PTHR13720">
    <property type="entry name" value="WD-40 REPEAT PROTEIN"/>
    <property type="match status" value="1"/>
</dbReference>
<dbReference type="GO" id="GO:0036126">
    <property type="term" value="C:sperm flagellum"/>
    <property type="evidence" value="ECO:0007669"/>
    <property type="project" value="TreeGrafter"/>
</dbReference>
<dbReference type="SUPFAM" id="SSF69322">
    <property type="entry name" value="Tricorn protease domain 2"/>
    <property type="match status" value="1"/>
</dbReference>
<evidence type="ECO:0000256" key="3">
    <source>
        <dbReference type="ARBA" id="ARBA00022737"/>
    </source>
</evidence>
<dbReference type="InterPro" id="IPR015943">
    <property type="entry name" value="WD40/YVTN_repeat-like_dom_sf"/>
</dbReference>
<dbReference type="Pfam" id="PF00400">
    <property type="entry name" value="WD40"/>
    <property type="match status" value="4"/>
</dbReference>
<organism evidence="6 7">
    <name type="scientific">Pteruthius melanotis</name>
    <dbReference type="NCBI Taxonomy" id="357074"/>
    <lineage>
        <taxon>Eukaryota</taxon>
        <taxon>Metazoa</taxon>
        <taxon>Chordata</taxon>
        <taxon>Craniata</taxon>
        <taxon>Vertebrata</taxon>
        <taxon>Euteleostomi</taxon>
        <taxon>Archelosauria</taxon>
        <taxon>Archosauria</taxon>
        <taxon>Dinosauria</taxon>
        <taxon>Saurischia</taxon>
        <taxon>Theropoda</taxon>
        <taxon>Coelurosauria</taxon>
        <taxon>Aves</taxon>
        <taxon>Neognathae</taxon>
        <taxon>Neoaves</taxon>
        <taxon>Telluraves</taxon>
        <taxon>Australaves</taxon>
        <taxon>Passeriformes</taxon>
        <taxon>Sylvioidea</taxon>
        <taxon>Timaliidae</taxon>
        <taxon>Pteruthius</taxon>
    </lineage>
</organism>
<keyword evidence="4" id="KW-0966">Cell projection</keyword>
<reference evidence="6" key="1">
    <citation type="submission" date="2020-02" db="EMBL/GenBank/DDBJ databases">
        <title>Bird 10,000 Genomes (B10K) Project - Family phase.</title>
        <authorList>
            <person name="Zhang G."/>
        </authorList>
    </citation>
    <scope>NUCLEOTIDE SEQUENCE</scope>
    <source>
        <strain evidence="6">B10K-IZ-033-77</strain>
    </source>
</reference>
<dbReference type="PANTHER" id="PTHR13720:SF13">
    <property type="entry name" value="CILIA- AND FLAGELLA-ASSOCIATED PROTEIN 251"/>
    <property type="match status" value="1"/>
</dbReference>
<evidence type="ECO:0000256" key="1">
    <source>
        <dbReference type="ARBA" id="ARBA00004138"/>
    </source>
</evidence>
<dbReference type="InterPro" id="IPR011047">
    <property type="entry name" value="Quinoprotein_ADH-like_sf"/>
</dbReference>
<accession>A0A852N649</accession>
<dbReference type="Proteomes" id="UP000603297">
    <property type="component" value="Unassembled WGS sequence"/>
</dbReference>
<dbReference type="InterPro" id="IPR001680">
    <property type="entry name" value="WD40_rpt"/>
</dbReference>
<dbReference type="Gene3D" id="2.130.10.10">
    <property type="entry name" value="YVTN repeat-like/Quinoprotein amine dehydrogenase"/>
    <property type="match status" value="2"/>
</dbReference>
<protein>
    <recommendedName>
        <fullName evidence="5">Cilia- and flagella-associated protein 251</fullName>
    </recommendedName>
</protein>
<comment type="caution">
    <text evidence="6">The sequence shown here is derived from an EMBL/GenBank/DDBJ whole genome shotgun (WGS) entry which is preliminary data.</text>
</comment>
<dbReference type="AlphaFoldDB" id="A0A852N649"/>
<gene>
    <name evidence="6" type="primary">Wdr66</name>
    <name evidence="6" type="ORF">PTEMEL_R00627</name>
</gene>
<dbReference type="EMBL" id="WEIY01000376">
    <property type="protein sequence ID" value="NXY07311.1"/>
    <property type="molecule type" value="Genomic_DNA"/>
</dbReference>
<keyword evidence="3" id="KW-0677">Repeat</keyword>
<evidence type="ECO:0000313" key="6">
    <source>
        <dbReference type="EMBL" id="NXY07311.1"/>
    </source>
</evidence>
<evidence type="ECO:0000313" key="7">
    <source>
        <dbReference type="Proteomes" id="UP000603297"/>
    </source>
</evidence>
<comment type="subcellular location">
    <subcellularLocation>
        <location evidence="1">Cell projection</location>
        <location evidence="1">Cilium</location>
    </subcellularLocation>
</comment>
<evidence type="ECO:0000256" key="2">
    <source>
        <dbReference type="ARBA" id="ARBA00022574"/>
    </source>
</evidence>
<evidence type="ECO:0000256" key="5">
    <source>
        <dbReference type="ARBA" id="ARBA00040994"/>
    </source>
</evidence>
<keyword evidence="2" id="KW-0853">WD repeat</keyword>
<evidence type="ECO:0000256" key="4">
    <source>
        <dbReference type="ARBA" id="ARBA00023273"/>
    </source>
</evidence>
<dbReference type="SUPFAM" id="SSF47473">
    <property type="entry name" value="EF-hand"/>
    <property type="match status" value="1"/>
</dbReference>
<name>A0A852N649_9PASS</name>
<dbReference type="OrthoDB" id="4899631at2759"/>
<keyword evidence="7" id="KW-1185">Reference proteome</keyword>